<evidence type="ECO:0000313" key="1">
    <source>
        <dbReference type="EMBL" id="SDH29757.1"/>
    </source>
</evidence>
<dbReference type="AlphaFoldDB" id="A0A1G8B984"/>
<keyword evidence="2" id="KW-1185">Reference proteome</keyword>
<reference evidence="2" key="1">
    <citation type="submission" date="2016-10" db="EMBL/GenBank/DDBJ databases">
        <authorList>
            <person name="Varghese N."/>
            <person name="Submissions S."/>
        </authorList>
    </citation>
    <scope>NUCLEOTIDE SEQUENCE [LARGE SCALE GENOMIC DNA]</scope>
    <source>
        <strain evidence="2">Gh-67</strain>
    </source>
</reference>
<evidence type="ECO:0000313" key="2">
    <source>
        <dbReference type="Proteomes" id="UP000199705"/>
    </source>
</evidence>
<dbReference type="Proteomes" id="UP000199705">
    <property type="component" value="Unassembled WGS sequence"/>
</dbReference>
<accession>A0A1G8B984</accession>
<organism evidence="1 2">
    <name type="scientific">Mucilaginibacter gossypii</name>
    <dbReference type="NCBI Taxonomy" id="551996"/>
    <lineage>
        <taxon>Bacteria</taxon>
        <taxon>Pseudomonadati</taxon>
        <taxon>Bacteroidota</taxon>
        <taxon>Sphingobacteriia</taxon>
        <taxon>Sphingobacteriales</taxon>
        <taxon>Sphingobacteriaceae</taxon>
        <taxon>Mucilaginibacter</taxon>
    </lineage>
</organism>
<proteinExistence type="predicted"/>
<protein>
    <submittedName>
        <fullName evidence="1">Uncharacterized protein</fullName>
    </submittedName>
</protein>
<name>A0A1G8B984_9SPHI</name>
<dbReference type="EMBL" id="FNCG01000008">
    <property type="protein sequence ID" value="SDH29757.1"/>
    <property type="molecule type" value="Genomic_DNA"/>
</dbReference>
<sequence length="440" mass="52094">MLNFTLKQINFLTIEKIDLYLLNADSITEGDYSELYIIKYKFWQNIIMAAALIKIKGFVQTYTGYNFENITDLEIEELKVFLAEAFLSVRWEIESEFDKAPDFSNKTQYIHNLQLQLTHLAGGLTGFDQENDDSKQLSRVFEWVLNGLFELFEYLRTYFKAYFNYEADLPVKFIERAKNTYFTTPQDLTDKLTELKVDKDLLNLLKNFSEASRDSEKFTLRTWRQWDYLVGVVIIIYAFLDDPIKGDINLELLKLLISQEFNSIQVYAYFIKYVERVTLGEAIFQEQQQELLYLIKVFRQVRIDAEFMYDSKVQSLKSSVLESLEAELAYLEQKEKLLIQSLKATEPNGPSKFYFTVAITLAELMFFFRIMLEVKVIFTKFNSYLYEFVSNHIKTQRAENLSKQSQRNHLSNKLFPDRTVKNVKGWLEKMINHINLYYDI</sequence>
<gene>
    <name evidence="1" type="ORF">SAMN05192573_108156</name>
</gene>